<evidence type="ECO:0000256" key="5">
    <source>
        <dbReference type="ARBA" id="ARBA00022670"/>
    </source>
</evidence>
<sequence>MTETGASAARKAPRWRRVALVACLLAGGLLAGGTIYVRSVIGEIAATLPVLPDLATMPVSVAVVDRDGQLLRPFTTKDGRWRLPVTTAQVDRRFLDMLVAYEDRGFAGHHGVEWGSMLRAAGQYVGAGGNIVSGGSTLTMQVARLLEGAPTRNLWGKLRQMVHADSLERQLSKDQILNLYLTLAPYGGNIEGIRAASLAYFGKEPTRLTTAEAALLVALPQSPEARRPDRDPDAARRSRDMVLDRLVTAGAIAAEEAEAAKQEPIPTARKQFPMLASHMAEQALRAQPGMRQIGLTVDKRLQDALERLGAARARQIDPKVSVAIVAADIQTGEILASVGSAGLFNAESAGYVDMTSAIRSPGSTLKPLIYGLAFELGLAHPESLIEDRPTAFGGYVPVNFDGFSRGTVTVRQALTESLNIPAVVVLDAVGPSRLISRMKRAYADPRLPVNTAPSLAVGLGGVGISLRDLVSIYGAIARGGSPVRLRDGVKPDTTLAFEKPAPVLDPVAAWYVADILADVPPPLNGSPGRIAYKTGTSYGYRDAWAIGFDGKTVIGVWVGRPDGAPVPGLSGIIGAAPILFESFDRLGSRTAPLRKAPPGVLFASNTQLPAPLRRFRHPNEDVVARDAAPKIAFPADGVDVDLGLASGSAASLMVKVRDGVPPFTFFANGAPFGRSAFARQNAWQPDGAGYVTLSVVDAEGRGDKVTVFLN</sequence>
<dbReference type="Pfam" id="PF00905">
    <property type="entry name" value="Transpeptidase"/>
    <property type="match status" value="1"/>
</dbReference>
<keyword evidence="6" id="KW-0328">Glycosyltransferase</keyword>
<dbReference type="NCBIfam" id="TIGR02073">
    <property type="entry name" value="PBP_1c"/>
    <property type="match status" value="1"/>
</dbReference>
<protein>
    <recommendedName>
        <fullName evidence="10">peptidoglycan glycosyltransferase</fullName>
        <ecNumber evidence="10">2.4.99.28</ecNumber>
    </recommendedName>
</protein>
<dbReference type="PANTHER" id="PTHR32282">
    <property type="entry name" value="BINDING PROTEIN TRANSPEPTIDASE, PUTATIVE-RELATED"/>
    <property type="match status" value="1"/>
</dbReference>
<dbReference type="InterPro" id="IPR036950">
    <property type="entry name" value="PBP_transglycosylase"/>
</dbReference>
<dbReference type="InterPro" id="IPR001460">
    <property type="entry name" value="PCN-bd_Tpept"/>
</dbReference>
<feature type="domain" description="Penicillin-binding C-terminal" evidence="14">
    <location>
        <begin position="624"/>
        <end position="706"/>
    </location>
</feature>
<dbReference type="EMBL" id="CP104965">
    <property type="protein sequence ID" value="UXN71897.1"/>
    <property type="molecule type" value="Genomic_DNA"/>
</dbReference>
<keyword evidence="7" id="KW-0808">Transferase</keyword>
<reference evidence="15 16" key="1">
    <citation type="submission" date="2022-09" db="EMBL/GenBank/DDBJ databases">
        <title>Interaction between co-microsymbionts with complementary sets of symbiotic genes in legume-rhizobium systems.</title>
        <authorList>
            <person name="Safronova V."/>
            <person name="Sazanova A."/>
            <person name="Afonin A."/>
            <person name="Chirak E."/>
        </authorList>
    </citation>
    <scope>NUCLEOTIDE SEQUENCE [LARGE SCALE GENOMIC DNA]</scope>
    <source>
        <strain evidence="15 16">A18/4-1</strain>
    </source>
</reference>
<dbReference type="Gene3D" id="1.10.3810.10">
    <property type="entry name" value="Biosynthetic peptidoglycan transglycosylase-like"/>
    <property type="match status" value="1"/>
</dbReference>
<dbReference type="InterPro" id="IPR009647">
    <property type="entry name" value="PBP_C"/>
</dbReference>
<comment type="catalytic activity">
    <reaction evidence="11">
        <text>[GlcNAc-(1-&gt;4)-Mur2Ac(oyl-L-Ala-gamma-D-Glu-L-Lys-D-Ala-D-Ala)](n)-di-trans,octa-cis-undecaprenyl diphosphate + beta-D-GlcNAc-(1-&gt;4)-Mur2Ac(oyl-L-Ala-gamma-D-Glu-L-Lys-D-Ala-D-Ala)-di-trans,octa-cis-undecaprenyl diphosphate = [GlcNAc-(1-&gt;4)-Mur2Ac(oyl-L-Ala-gamma-D-Glu-L-Lys-D-Ala-D-Ala)](n+1)-di-trans,octa-cis-undecaprenyl diphosphate + di-trans,octa-cis-undecaprenyl diphosphate + H(+)</text>
        <dbReference type="Rhea" id="RHEA:23708"/>
        <dbReference type="Rhea" id="RHEA-COMP:9602"/>
        <dbReference type="Rhea" id="RHEA-COMP:9603"/>
        <dbReference type="ChEBI" id="CHEBI:15378"/>
        <dbReference type="ChEBI" id="CHEBI:58405"/>
        <dbReference type="ChEBI" id="CHEBI:60033"/>
        <dbReference type="ChEBI" id="CHEBI:78435"/>
        <dbReference type="EC" id="2.4.99.28"/>
    </reaction>
</comment>
<comment type="similarity">
    <text evidence="2">In the C-terminal section; belongs to the transpeptidase family.</text>
</comment>
<comment type="pathway">
    <text evidence="1">Cell wall biogenesis; peptidoglycan biosynthesis.</text>
</comment>
<dbReference type="InterPro" id="IPR012338">
    <property type="entry name" value="Beta-lactam/transpept-like"/>
</dbReference>
<keyword evidence="9" id="KW-0511">Multifunctional enzyme</keyword>
<dbReference type="SUPFAM" id="SSF53955">
    <property type="entry name" value="Lysozyme-like"/>
    <property type="match status" value="1"/>
</dbReference>
<evidence type="ECO:0000313" key="15">
    <source>
        <dbReference type="EMBL" id="UXN71897.1"/>
    </source>
</evidence>
<evidence type="ECO:0000256" key="6">
    <source>
        <dbReference type="ARBA" id="ARBA00022676"/>
    </source>
</evidence>
<evidence type="ECO:0000256" key="9">
    <source>
        <dbReference type="ARBA" id="ARBA00023268"/>
    </source>
</evidence>
<evidence type="ECO:0000313" key="16">
    <source>
        <dbReference type="Proteomes" id="UP001061862"/>
    </source>
</evidence>
<proteinExistence type="inferred from homology"/>
<keyword evidence="5" id="KW-0645">Protease</keyword>
<dbReference type="InterPro" id="IPR050396">
    <property type="entry name" value="Glycosyltr_51/Transpeptidase"/>
</dbReference>
<feature type="domain" description="Penicillin-binding protein transpeptidase" evidence="12">
    <location>
        <begin position="323"/>
        <end position="543"/>
    </location>
</feature>
<dbReference type="Proteomes" id="UP001061862">
    <property type="component" value="Chromosome"/>
</dbReference>
<evidence type="ECO:0000256" key="1">
    <source>
        <dbReference type="ARBA" id="ARBA00004752"/>
    </source>
</evidence>
<evidence type="ECO:0000259" key="12">
    <source>
        <dbReference type="Pfam" id="PF00905"/>
    </source>
</evidence>
<evidence type="ECO:0000259" key="14">
    <source>
        <dbReference type="Pfam" id="PF06832"/>
    </source>
</evidence>
<dbReference type="Pfam" id="PF00912">
    <property type="entry name" value="Transgly"/>
    <property type="match status" value="1"/>
</dbReference>
<evidence type="ECO:0000256" key="11">
    <source>
        <dbReference type="ARBA" id="ARBA00049902"/>
    </source>
</evidence>
<gene>
    <name evidence="15" type="primary">pbpC</name>
    <name evidence="15" type="ORF">N8A98_12265</name>
</gene>
<dbReference type="Pfam" id="PF06832">
    <property type="entry name" value="BiPBP_C"/>
    <property type="match status" value="1"/>
</dbReference>
<evidence type="ECO:0000256" key="7">
    <source>
        <dbReference type="ARBA" id="ARBA00022679"/>
    </source>
</evidence>
<feature type="domain" description="Glycosyl transferase family 51" evidence="13">
    <location>
        <begin position="73"/>
        <end position="246"/>
    </location>
</feature>
<dbReference type="InterPro" id="IPR001264">
    <property type="entry name" value="Glyco_trans_51"/>
</dbReference>
<accession>A0ABY6CIJ5</accession>
<name>A0ABY6CIJ5_9HYPH</name>
<evidence type="ECO:0000259" key="13">
    <source>
        <dbReference type="Pfam" id="PF00912"/>
    </source>
</evidence>
<dbReference type="InterPro" id="IPR011815">
    <property type="entry name" value="PBP_1c"/>
</dbReference>
<keyword evidence="4" id="KW-0121">Carboxypeptidase</keyword>
<dbReference type="EC" id="2.4.99.28" evidence="10"/>
<evidence type="ECO:0000256" key="2">
    <source>
        <dbReference type="ARBA" id="ARBA00007090"/>
    </source>
</evidence>
<evidence type="ECO:0000256" key="10">
    <source>
        <dbReference type="ARBA" id="ARBA00044770"/>
    </source>
</evidence>
<evidence type="ECO:0000256" key="4">
    <source>
        <dbReference type="ARBA" id="ARBA00022645"/>
    </source>
</evidence>
<dbReference type="PANTHER" id="PTHR32282:SF15">
    <property type="entry name" value="PENICILLIN-BINDING PROTEIN 1C"/>
    <property type="match status" value="1"/>
</dbReference>
<dbReference type="SUPFAM" id="SSF56601">
    <property type="entry name" value="beta-lactamase/transpeptidase-like"/>
    <property type="match status" value="1"/>
</dbReference>
<dbReference type="RefSeq" id="WP_262171645.1">
    <property type="nucleotide sequence ID" value="NZ_CP104965.1"/>
</dbReference>
<dbReference type="InterPro" id="IPR023346">
    <property type="entry name" value="Lysozyme-like_dom_sf"/>
</dbReference>
<organism evidence="15 16">
    <name type="scientific">Devosia neptuniae</name>
    <dbReference type="NCBI Taxonomy" id="191302"/>
    <lineage>
        <taxon>Bacteria</taxon>
        <taxon>Pseudomonadati</taxon>
        <taxon>Pseudomonadota</taxon>
        <taxon>Alphaproteobacteria</taxon>
        <taxon>Hyphomicrobiales</taxon>
        <taxon>Devosiaceae</taxon>
        <taxon>Devosia</taxon>
    </lineage>
</organism>
<keyword evidence="8" id="KW-0378">Hydrolase</keyword>
<evidence type="ECO:0000256" key="3">
    <source>
        <dbReference type="ARBA" id="ARBA00007739"/>
    </source>
</evidence>
<dbReference type="Gene3D" id="3.40.710.10">
    <property type="entry name" value="DD-peptidase/beta-lactamase superfamily"/>
    <property type="match status" value="1"/>
</dbReference>
<comment type="similarity">
    <text evidence="3">In the N-terminal section; belongs to the glycosyltransferase 51 family.</text>
</comment>
<keyword evidence="16" id="KW-1185">Reference proteome</keyword>
<evidence type="ECO:0000256" key="8">
    <source>
        <dbReference type="ARBA" id="ARBA00022801"/>
    </source>
</evidence>